<dbReference type="InterPro" id="IPR036236">
    <property type="entry name" value="Znf_C2H2_sf"/>
</dbReference>
<dbReference type="FunFam" id="3.30.160.60:FF:001732">
    <property type="entry name" value="Zgc:162936"/>
    <property type="match status" value="1"/>
</dbReference>
<dbReference type="Pfam" id="PF13894">
    <property type="entry name" value="zf-C2H2_4"/>
    <property type="match status" value="1"/>
</dbReference>
<dbReference type="GO" id="GO:0008270">
    <property type="term" value="F:zinc ion binding"/>
    <property type="evidence" value="ECO:0007669"/>
    <property type="project" value="UniProtKB-KW"/>
</dbReference>
<comment type="subcellular location">
    <subcellularLocation>
        <location evidence="1">Nucleus</location>
    </subcellularLocation>
</comment>
<dbReference type="SMART" id="SM00355">
    <property type="entry name" value="ZnF_C2H2"/>
    <property type="match status" value="8"/>
</dbReference>
<feature type="domain" description="C2H2-type" evidence="8">
    <location>
        <begin position="15"/>
        <end position="44"/>
    </location>
</feature>
<feature type="domain" description="C2H2-type" evidence="8">
    <location>
        <begin position="170"/>
        <end position="201"/>
    </location>
</feature>
<feature type="domain" description="C2H2-type" evidence="8">
    <location>
        <begin position="52"/>
        <end position="81"/>
    </location>
</feature>
<gene>
    <name evidence="9" type="ORF">CAPTEDRAFT_179609</name>
</gene>
<keyword evidence="2" id="KW-0479">Metal-binding</keyword>
<evidence type="ECO:0000256" key="5">
    <source>
        <dbReference type="ARBA" id="ARBA00022833"/>
    </source>
</evidence>
<dbReference type="EMBL" id="KB291800">
    <property type="protein sequence ID" value="ELU18672.1"/>
    <property type="molecule type" value="Genomic_DNA"/>
</dbReference>
<evidence type="ECO:0000256" key="4">
    <source>
        <dbReference type="ARBA" id="ARBA00022771"/>
    </source>
</evidence>
<keyword evidence="4 7" id="KW-0863">Zinc-finger</keyword>
<evidence type="ECO:0000256" key="3">
    <source>
        <dbReference type="ARBA" id="ARBA00022737"/>
    </source>
</evidence>
<dbReference type="Proteomes" id="UP000014760">
    <property type="component" value="Unassembled WGS sequence"/>
</dbReference>
<dbReference type="FunFam" id="3.30.160.60:FF:000446">
    <property type="entry name" value="Zinc finger protein"/>
    <property type="match status" value="2"/>
</dbReference>
<feature type="domain" description="C2H2-type" evidence="8">
    <location>
        <begin position="111"/>
        <end position="140"/>
    </location>
</feature>
<dbReference type="GO" id="GO:0000978">
    <property type="term" value="F:RNA polymerase II cis-regulatory region sequence-specific DNA binding"/>
    <property type="evidence" value="ECO:0007669"/>
    <property type="project" value="TreeGrafter"/>
</dbReference>
<keyword evidence="3" id="KW-0677">Repeat</keyword>
<dbReference type="SUPFAM" id="SSF57667">
    <property type="entry name" value="beta-beta-alpha zinc fingers"/>
    <property type="match status" value="5"/>
</dbReference>
<accession>R7VJF0</accession>
<dbReference type="FunFam" id="3.30.160.60:FF:000100">
    <property type="entry name" value="Zinc finger 45-like"/>
    <property type="match status" value="1"/>
</dbReference>
<feature type="domain" description="C2H2-type" evidence="8">
    <location>
        <begin position="141"/>
        <end position="169"/>
    </location>
</feature>
<dbReference type="OMA" id="HKFAQRS"/>
<evidence type="ECO:0000313" key="9">
    <source>
        <dbReference type="EMBL" id="ELU18672.1"/>
    </source>
</evidence>
<dbReference type="InterPro" id="IPR050329">
    <property type="entry name" value="GLI_C2H2-zinc-finger"/>
</dbReference>
<protein>
    <recommendedName>
        <fullName evidence="8">C2H2-type domain-containing protein</fullName>
    </recommendedName>
</protein>
<evidence type="ECO:0000256" key="7">
    <source>
        <dbReference type="PROSITE-ProRule" id="PRU00042"/>
    </source>
</evidence>
<dbReference type="PROSITE" id="PS00028">
    <property type="entry name" value="ZINC_FINGER_C2H2_1"/>
    <property type="match status" value="4"/>
</dbReference>
<dbReference type="PANTHER" id="PTHR19818:SF139">
    <property type="entry name" value="PAIR-RULE PROTEIN ODD-PAIRED"/>
    <property type="match status" value="1"/>
</dbReference>
<dbReference type="GO" id="GO:0005634">
    <property type="term" value="C:nucleus"/>
    <property type="evidence" value="ECO:0007669"/>
    <property type="project" value="UniProtKB-SubCell"/>
</dbReference>
<sequence length="262" mass="30794">MITHIRARHPEFSPFVCSWPGCGKSWRDSWDLSNHLRVHTGEKPFQCPKKRSECPWPGCGKLFAGTSSLRRHYLVHTGEKMFTCALCPYSSNQKNNLDRHVFSLHRDKRPFMCSWEGCGKIFRDQWKLKRHWPVHTGERAFPCPYWCGKMFPVLSKLKRHWPVHTGERAFPCPYCSYAANRRFSRSVHLKRHMTTHTGEKPFQCPVCPHTWFSASADLRRHMATHTGEKPYKCPVCPHSSNRKDNMDVHIKMKHRPDFNLPI</sequence>
<dbReference type="PANTHER" id="PTHR19818">
    <property type="entry name" value="ZINC FINGER PROTEIN ZIC AND GLI"/>
    <property type="match status" value="1"/>
</dbReference>
<dbReference type="STRING" id="283909.R7VJF0"/>
<feature type="domain" description="C2H2-type" evidence="8">
    <location>
        <begin position="82"/>
        <end position="110"/>
    </location>
</feature>
<evidence type="ECO:0000313" key="11">
    <source>
        <dbReference type="Proteomes" id="UP000014760"/>
    </source>
</evidence>
<dbReference type="PROSITE" id="PS50157">
    <property type="entry name" value="ZINC_FINGER_C2H2_2"/>
    <property type="match status" value="7"/>
</dbReference>
<keyword evidence="5" id="KW-0862">Zinc</keyword>
<reference evidence="9 11" key="2">
    <citation type="journal article" date="2013" name="Nature">
        <title>Insights into bilaterian evolution from three spiralian genomes.</title>
        <authorList>
            <person name="Simakov O."/>
            <person name="Marletaz F."/>
            <person name="Cho S.J."/>
            <person name="Edsinger-Gonzales E."/>
            <person name="Havlak P."/>
            <person name="Hellsten U."/>
            <person name="Kuo D.H."/>
            <person name="Larsson T."/>
            <person name="Lv J."/>
            <person name="Arendt D."/>
            <person name="Savage R."/>
            <person name="Osoegawa K."/>
            <person name="de Jong P."/>
            <person name="Grimwood J."/>
            <person name="Chapman J.A."/>
            <person name="Shapiro H."/>
            <person name="Aerts A."/>
            <person name="Otillar R.P."/>
            <person name="Terry A.Y."/>
            <person name="Boore J.L."/>
            <person name="Grigoriev I.V."/>
            <person name="Lindberg D.R."/>
            <person name="Seaver E.C."/>
            <person name="Weisblat D.A."/>
            <person name="Putnam N.H."/>
            <person name="Rokhsar D.S."/>
        </authorList>
    </citation>
    <scope>NUCLEOTIDE SEQUENCE</scope>
    <source>
        <strain evidence="9 11">I ESC-2004</strain>
    </source>
</reference>
<dbReference type="InterPro" id="IPR013087">
    <property type="entry name" value="Znf_C2H2_type"/>
</dbReference>
<proteinExistence type="predicted"/>
<name>R7VJF0_CAPTE</name>
<dbReference type="Pfam" id="PF00096">
    <property type="entry name" value="zf-C2H2"/>
    <property type="match status" value="6"/>
</dbReference>
<keyword evidence="6" id="KW-0539">Nucleus</keyword>
<evidence type="ECO:0000313" key="10">
    <source>
        <dbReference type="EnsemblMetazoa" id="CapteP179609"/>
    </source>
</evidence>
<reference evidence="11" key="1">
    <citation type="submission" date="2012-12" db="EMBL/GenBank/DDBJ databases">
        <authorList>
            <person name="Hellsten U."/>
            <person name="Grimwood J."/>
            <person name="Chapman J.A."/>
            <person name="Shapiro H."/>
            <person name="Aerts A."/>
            <person name="Otillar R.P."/>
            <person name="Terry A.Y."/>
            <person name="Boore J.L."/>
            <person name="Simakov O."/>
            <person name="Marletaz F."/>
            <person name="Cho S.-J."/>
            <person name="Edsinger-Gonzales E."/>
            <person name="Havlak P."/>
            <person name="Kuo D.-H."/>
            <person name="Larsson T."/>
            <person name="Lv J."/>
            <person name="Arendt D."/>
            <person name="Savage R."/>
            <person name="Osoegawa K."/>
            <person name="de Jong P."/>
            <person name="Lindberg D.R."/>
            <person name="Seaver E.C."/>
            <person name="Weisblat D.A."/>
            <person name="Putnam N.H."/>
            <person name="Grigoriev I.V."/>
            <person name="Rokhsar D.S."/>
        </authorList>
    </citation>
    <scope>NUCLEOTIDE SEQUENCE</scope>
    <source>
        <strain evidence="11">I ESC-2004</strain>
    </source>
</reference>
<dbReference type="GO" id="GO:0005694">
    <property type="term" value="C:chromosome"/>
    <property type="evidence" value="ECO:0007669"/>
    <property type="project" value="UniProtKB-ARBA"/>
</dbReference>
<dbReference type="GO" id="GO:0000981">
    <property type="term" value="F:DNA-binding transcription factor activity, RNA polymerase II-specific"/>
    <property type="evidence" value="ECO:0007669"/>
    <property type="project" value="TreeGrafter"/>
</dbReference>
<organism evidence="9">
    <name type="scientific">Capitella teleta</name>
    <name type="common">Polychaete worm</name>
    <dbReference type="NCBI Taxonomy" id="283909"/>
    <lineage>
        <taxon>Eukaryota</taxon>
        <taxon>Metazoa</taxon>
        <taxon>Spiralia</taxon>
        <taxon>Lophotrochozoa</taxon>
        <taxon>Annelida</taxon>
        <taxon>Polychaeta</taxon>
        <taxon>Sedentaria</taxon>
        <taxon>Scolecida</taxon>
        <taxon>Capitellidae</taxon>
        <taxon>Capitella</taxon>
    </lineage>
</organism>
<dbReference type="HOGENOM" id="CLU_002678_2_1_1"/>
<evidence type="ECO:0000259" key="8">
    <source>
        <dbReference type="PROSITE" id="PS50157"/>
    </source>
</evidence>
<feature type="domain" description="C2H2-type" evidence="8">
    <location>
        <begin position="202"/>
        <end position="230"/>
    </location>
</feature>
<evidence type="ECO:0000256" key="2">
    <source>
        <dbReference type="ARBA" id="ARBA00022723"/>
    </source>
</evidence>
<reference evidence="10" key="3">
    <citation type="submission" date="2015-06" db="UniProtKB">
        <authorList>
            <consortium name="EnsemblMetazoa"/>
        </authorList>
    </citation>
    <scope>IDENTIFICATION</scope>
</reference>
<dbReference type="EnsemblMetazoa" id="CapteT179609">
    <property type="protein sequence ID" value="CapteP179609"/>
    <property type="gene ID" value="CapteG179609"/>
</dbReference>
<dbReference type="FunFam" id="3.30.160.60:FF:001102">
    <property type="entry name" value="Transcription factor IIIA"/>
    <property type="match status" value="1"/>
</dbReference>
<evidence type="ECO:0000256" key="1">
    <source>
        <dbReference type="ARBA" id="ARBA00004123"/>
    </source>
</evidence>
<dbReference type="Gene3D" id="3.30.160.60">
    <property type="entry name" value="Classic Zinc Finger"/>
    <property type="match status" value="8"/>
</dbReference>
<dbReference type="AlphaFoldDB" id="R7VJF0"/>
<dbReference type="OrthoDB" id="3437960at2759"/>
<dbReference type="GO" id="GO:0045944">
    <property type="term" value="P:positive regulation of transcription by RNA polymerase II"/>
    <property type="evidence" value="ECO:0007669"/>
    <property type="project" value="UniProtKB-ARBA"/>
</dbReference>
<dbReference type="EMBL" id="AMQN01003749">
    <property type="status" value="NOT_ANNOTATED_CDS"/>
    <property type="molecule type" value="Genomic_DNA"/>
</dbReference>
<dbReference type="FunFam" id="3.30.160.60:FF:000125">
    <property type="entry name" value="Putative zinc finger protein 143"/>
    <property type="match status" value="2"/>
</dbReference>
<evidence type="ECO:0000256" key="6">
    <source>
        <dbReference type="ARBA" id="ARBA00023242"/>
    </source>
</evidence>
<dbReference type="EMBL" id="AMQN01003750">
    <property type="status" value="NOT_ANNOTATED_CDS"/>
    <property type="molecule type" value="Genomic_DNA"/>
</dbReference>
<keyword evidence="11" id="KW-1185">Reference proteome</keyword>